<reference evidence="14" key="1">
    <citation type="submission" date="2025-08" db="UniProtKB">
        <authorList>
            <consortium name="RefSeq"/>
        </authorList>
    </citation>
    <scope>IDENTIFICATION</scope>
</reference>
<dbReference type="InterPro" id="IPR003197">
    <property type="entry name" value="QCR7"/>
</dbReference>
<dbReference type="RefSeq" id="XP_014473435.1">
    <property type="nucleotide sequence ID" value="XM_014617949.1"/>
</dbReference>
<accession>A0A6P3X532</accession>
<dbReference type="PANTHER" id="PTHR12022">
    <property type="entry name" value="UBIQUINOL-CYTOCHROME C REDUCTASE COMPLEX 14 KD PROTEIN"/>
    <property type="match status" value="1"/>
</dbReference>
<protein>
    <recommendedName>
        <fullName evidence="3 12">Cytochrome b-c1 complex subunit 7</fullName>
    </recommendedName>
</protein>
<keyword evidence="5 12" id="KW-0679">Respiratory chain</keyword>
<dbReference type="FunFam" id="1.10.1090.10:FF:000001">
    <property type="entry name" value="Cytochrome b-c1 complex subunit 7"/>
    <property type="match status" value="1"/>
</dbReference>
<evidence type="ECO:0000256" key="2">
    <source>
        <dbReference type="ARBA" id="ARBA00008554"/>
    </source>
</evidence>
<dbReference type="AlphaFoldDB" id="A0A6P3X532"/>
<evidence type="ECO:0000256" key="1">
    <source>
        <dbReference type="ARBA" id="ARBA00004443"/>
    </source>
</evidence>
<dbReference type="Gene3D" id="1.10.1090.10">
    <property type="entry name" value="Cytochrome b-c1 complex subunit 7"/>
    <property type="match status" value="1"/>
</dbReference>
<evidence type="ECO:0000256" key="7">
    <source>
        <dbReference type="ARBA" id="ARBA00022982"/>
    </source>
</evidence>
<sequence length="107" mass="13206">MSRRMNQLITVGFKKWCYNASGFNKYGLMRDDVLYENEDVLEALRRLPKHLLDERNFRIVRAMQIDSQKRILPEEQWTRYEDDVMYLQPYIKEVQKEREEREKWEAS</sequence>
<dbReference type="GO" id="GO:0005743">
    <property type="term" value="C:mitochondrial inner membrane"/>
    <property type="evidence" value="ECO:0007669"/>
    <property type="project" value="UniProtKB-SubCell"/>
</dbReference>
<evidence type="ECO:0000256" key="8">
    <source>
        <dbReference type="ARBA" id="ARBA00023128"/>
    </source>
</evidence>
<dbReference type="Pfam" id="PF02271">
    <property type="entry name" value="UCR_14kD"/>
    <property type="match status" value="1"/>
</dbReference>
<proteinExistence type="inferred from homology"/>
<evidence type="ECO:0000256" key="10">
    <source>
        <dbReference type="ARBA" id="ARBA00038521"/>
    </source>
</evidence>
<dbReference type="KEGG" id="dqu:106743759"/>
<evidence type="ECO:0000256" key="11">
    <source>
        <dbReference type="ARBA" id="ARBA00046393"/>
    </source>
</evidence>
<dbReference type="SUPFAM" id="SSF81524">
    <property type="entry name" value="14 kDa protein of cytochrome bc1 complex (Ubiquinol-cytochrome c reductase)"/>
    <property type="match status" value="1"/>
</dbReference>
<keyword evidence="9 12" id="KW-0472">Membrane</keyword>
<evidence type="ECO:0000256" key="5">
    <source>
        <dbReference type="ARBA" id="ARBA00022660"/>
    </source>
</evidence>
<dbReference type="OrthoDB" id="425749at2759"/>
<evidence type="ECO:0000256" key="4">
    <source>
        <dbReference type="ARBA" id="ARBA00022448"/>
    </source>
</evidence>
<comment type="subcellular location">
    <subcellularLocation>
        <location evidence="1">Mitochondrion inner membrane</location>
        <topology evidence="1">Peripheral membrane protein</topology>
        <orientation evidence="1">Matrix side</orientation>
    </subcellularLocation>
</comment>
<evidence type="ECO:0000256" key="9">
    <source>
        <dbReference type="ARBA" id="ARBA00023136"/>
    </source>
</evidence>
<name>A0A6P3X532_DINQU</name>
<keyword evidence="4 12" id="KW-0813">Transport</keyword>
<organism evidence="13 14">
    <name type="scientific">Dinoponera quadriceps</name>
    <name type="common">South American ant</name>
    <dbReference type="NCBI Taxonomy" id="609295"/>
    <lineage>
        <taxon>Eukaryota</taxon>
        <taxon>Metazoa</taxon>
        <taxon>Ecdysozoa</taxon>
        <taxon>Arthropoda</taxon>
        <taxon>Hexapoda</taxon>
        <taxon>Insecta</taxon>
        <taxon>Pterygota</taxon>
        <taxon>Neoptera</taxon>
        <taxon>Endopterygota</taxon>
        <taxon>Hymenoptera</taxon>
        <taxon>Apocrita</taxon>
        <taxon>Aculeata</taxon>
        <taxon>Formicoidea</taxon>
        <taxon>Formicidae</taxon>
        <taxon>Ponerinae</taxon>
        <taxon>Ponerini</taxon>
        <taxon>Dinoponera</taxon>
    </lineage>
</organism>
<dbReference type="PIRSF" id="PIRSF000022">
    <property type="entry name" value="Bc1_14K"/>
    <property type="match status" value="1"/>
</dbReference>
<dbReference type="Proteomes" id="UP000515204">
    <property type="component" value="Unplaced"/>
</dbReference>
<gene>
    <name evidence="14" type="primary">LOC106743759</name>
</gene>
<dbReference type="GeneID" id="106743759"/>
<evidence type="ECO:0000256" key="3">
    <source>
        <dbReference type="ARBA" id="ARBA00016323"/>
    </source>
</evidence>
<evidence type="ECO:0000256" key="6">
    <source>
        <dbReference type="ARBA" id="ARBA00022792"/>
    </source>
</evidence>
<comment type="subunit">
    <text evidence="10">Component of the ubiquinol-cytochrome c oxidoreductase (cytochrome b-c1 complex, complex III, CIII), a multisubunit enzyme composed of 3 respiratory subunits cytochrome b, cytochrome c1 and Rieske protein, 2 core protein subunits, and additional low-molecular weight protein subunits. The complex exists as an obligatory dimer and forms supercomplexes (SCs) in the inner mitochondrial membrane with cytochrome c oxidase (complex IV, CIV).</text>
</comment>
<comment type="similarity">
    <text evidence="2 12">Belongs to the UQCRB/QCR7 family.</text>
</comment>
<dbReference type="GO" id="GO:0045275">
    <property type="term" value="C:respiratory chain complex III"/>
    <property type="evidence" value="ECO:0007669"/>
    <property type="project" value="InterPro"/>
</dbReference>
<evidence type="ECO:0000256" key="12">
    <source>
        <dbReference type="PIRNR" id="PIRNR000022"/>
    </source>
</evidence>
<keyword evidence="7 12" id="KW-0249">Electron transport</keyword>
<keyword evidence="8 12" id="KW-0496">Mitochondrion</keyword>
<dbReference type="GO" id="GO:0006122">
    <property type="term" value="P:mitochondrial electron transport, ubiquinol to cytochrome c"/>
    <property type="evidence" value="ECO:0007669"/>
    <property type="project" value="InterPro"/>
</dbReference>
<comment type="function">
    <text evidence="12">Component of the ubiquinol-cytochrome c oxidoreductase, a multisubunit transmembrane complex that is part of the mitochondrial electron transport chain which drives oxidative phosphorylation.</text>
</comment>
<comment type="subunit">
    <text evidence="11">Component of the ubiquinol-cytochrome c oxidoreductase (cytochrome b-c1 complex, complex III, CIII), a multisubunit enzyme composed of 11 subunits. The complex is composed of 3 respiratory subunits cytochrome b, cytochrome c1 and Rieske protein UQCRFS1, 2 core protein subunits UQCRC1/QCR1 and UQCRC2/QCR2, and 6 low-molecular weight protein subunits UQCRH/QCR6, UQCRB/QCR7, UQCRQ/QCR8, UQCR10/QCR9, UQCR11/QCR10 and subunit 9, the cleavage product of Rieske protein UQCRFS1. The complex exists as an obligatory dimer and forms supercomplexes (SCs) in the inner mitochondrial membrane with NADH-ubiquinone oxidoreductase (complex I, CI) and cytochrome c oxidase (complex IV, CIV), resulting in different assemblies (supercomplex SCI(1)III(2)IV(1) and megacomplex MCI(2)III(2)IV(2)).</text>
</comment>
<evidence type="ECO:0000313" key="13">
    <source>
        <dbReference type="Proteomes" id="UP000515204"/>
    </source>
</evidence>
<keyword evidence="6 12" id="KW-0999">Mitochondrion inner membrane</keyword>
<keyword evidence="13" id="KW-1185">Reference proteome</keyword>
<dbReference type="PANTHER" id="PTHR12022:SF0">
    <property type="entry name" value="CYTOCHROME B-C1 COMPLEX SUBUNIT 7"/>
    <property type="match status" value="1"/>
</dbReference>
<evidence type="ECO:0000313" key="14">
    <source>
        <dbReference type="RefSeq" id="XP_014473435.1"/>
    </source>
</evidence>
<dbReference type="InterPro" id="IPR036544">
    <property type="entry name" value="QCR7_sf"/>
</dbReference>